<feature type="domain" description="LTD" evidence="1">
    <location>
        <begin position="251"/>
        <end position="374"/>
    </location>
</feature>
<dbReference type="Pfam" id="PF01833">
    <property type="entry name" value="TIG"/>
    <property type="match status" value="1"/>
</dbReference>
<keyword evidence="3" id="KW-1185">Reference proteome</keyword>
<dbReference type="SUPFAM" id="SSF74853">
    <property type="entry name" value="Lamin A/C globular tail domain"/>
    <property type="match status" value="1"/>
</dbReference>
<dbReference type="PROSITE" id="PS51841">
    <property type="entry name" value="LTD"/>
    <property type="match status" value="1"/>
</dbReference>
<dbReference type="EMBL" id="NOXX01000171">
    <property type="protein sequence ID" value="OYQ46087.1"/>
    <property type="molecule type" value="Genomic_DNA"/>
</dbReference>
<dbReference type="InterPro" id="IPR036415">
    <property type="entry name" value="Lamin_tail_dom_sf"/>
</dbReference>
<dbReference type="Gene3D" id="2.60.40.10">
    <property type="entry name" value="Immunoglobulins"/>
    <property type="match status" value="1"/>
</dbReference>
<evidence type="ECO:0000313" key="2">
    <source>
        <dbReference type="EMBL" id="OYQ46087.1"/>
    </source>
</evidence>
<dbReference type="Proteomes" id="UP000216035">
    <property type="component" value="Unassembled WGS sequence"/>
</dbReference>
<accession>A0A255ZX15</accession>
<protein>
    <recommendedName>
        <fullName evidence="1">LTD domain-containing protein</fullName>
    </recommendedName>
</protein>
<dbReference type="InterPro" id="IPR013783">
    <property type="entry name" value="Ig-like_fold"/>
</dbReference>
<dbReference type="InterPro" id="IPR002909">
    <property type="entry name" value="IPT_dom"/>
</dbReference>
<evidence type="ECO:0000259" key="1">
    <source>
        <dbReference type="PROSITE" id="PS51841"/>
    </source>
</evidence>
<organism evidence="2 3">
    <name type="scientific">Flavobacterium aurantiibacter</name>
    <dbReference type="NCBI Taxonomy" id="2023067"/>
    <lineage>
        <taxon>Bacteria</taxon>
        <taxon>Pseudomonadati</taxon>
        <taxon>Bacteroidota</taxon>
        <taxon>Flavobacteriia</taxon>
        <taxon>Flavobacteriales</taxon>
        <taxon>Flavobacteriaceae</taxon>
        <taxon>Flavobacterium</taxon>
    </lineage>
</organism>
<dbReference type="CDD" id="cd00603">
    <property type="entry name" value="IPT_PCSR"/>
    <property type="match status" value="1"/>
</dbReference>
<feature type="non-terminal residue" evidence="2">
    <location>
        <position position="548"/>
    </location>
</feature>
<proteinExistence type="predicted"/>
<evidence type="ECO:0000313" key="3">
    <source>
        <dbReference type="Proteomes" id="UP000216035"/>
    </source>
</evidence>
<dbReference type="SUPFAM" id="SSF81296">
    <property type="entry name" value="E set domains"/>
    <property type="match status" value="1"/>
</dbReference>
<dbReference type="AlphaFoldDB" id="A0A255ZX15"/>
<sequence length="548" mass="57189">MLSVLFFENANAQIYYHNFGTNTITNHPYTANPQTFNSNLTNSSWTNSIGSWTSAAGATGEAIRLTTANPATITLTFNVATNYQVEITSFNFWRQRSNQGPQNWSMSVNGITVGSGTNGTAGSELGNTTVANAVSGLTGTITVVISLSGSAGNGTFRLDDFTLNGSVTPTCSTPVINSFSPQLGPQNTLVSISGSGFLAGTGTSAVRFGGVNAANFTVVSDNLIQAYVPANSISGSISLITNGCEGISTSAFTSISSSASASYSSDIYISEIYDAQVGSGGIIEIYNGTANVVDLSNYSISRYADIGGATADYTEPLTGLLPPGAIFLFGVGTTPMPCSGLTFGQFYPAGGFNSNDQFELLKNGVVIDEVEISDAVITTQPGYSIQRNPDAVAPKAVFVSNDWLLTGTETCVDIGNHTITSTPLPVVNSQPSSIVVCENTNASFSYSLANTLGLNYQWKMHIGSGIWVNVPNNSPNFTGVQTATLSIIGPPINWSNYQFYCEVTSPLGTLISNAVQLNITSGNVVPSFVPVTNICSGDVLAPLPTTST</sequence>
<dbReference type="InterPro" id="IPR014756">
    <property type="entry name" value="Ig_E-set"/>
</dbReference>
<gene>
    <name evidence="2" type="ORF">CHX27_05080</name>
</gene>
<comment type="caution">
    <text evidence="2">The sequence shown here is derived from an EMBL/GenBank/DDBJ whole genome shotgun (WGS) entry which is preliminary data.</text>
</comment>
<dbReference type="InterPro" id="IPR001322">
    <property type="entry name" value="Lamin_tail_dom"/>
</dbReference>
<reference evidence="2 3" key="1">
    <citation type="submission" date="2017-07" db="EMBL/GenBank/DDBJ databases">
        <title>Flavobacterium cyanobacteriorum sp. nov., isolated from cyanobacterial aggregates in a eutrophic lake.</title>
        <authorList>
            <person name="Cai H."/>
        </authorList>
    </citation>
    <scope>NUCLEOTIDE SEQUENCE [LARGE SCALE GENOMIC DNA]</scope>
    <source>
        <strain evidence="2 3">TH167</strain>
    </source>
</reference>
<dbReference type="Pfam" id="PF00932">
    <property type="entry name" value="LTD"/>
    <property type="match status" value="1"/>
</dbReference>
<name>A0A255ZX15_9FLAO</name>